<evidence type="ECO:0000256" key="1">
    <source>
        <dbReference type="ARBA" id="ARBA00004604"/>
    </source>
</evidence>
<feature type="compositionally biased region" description="Basic and acidic residues" evidence="6">
    <location>
        <begin position="91"/>
        <end position="100"/>
    </location>
</feature>
<feature type="region of interest" description="Disordered" evidence="6">
    <location>
        <begin position="339"/>
        <end position="363"/>
    </location>
</feature>
<dbReference type="InterPro" id="IPR001680">
    <property type="entry name" value="WD40_rpt"/>
</dbReference>
<dbReference type="PROSITE" id="PS50082">
    <property type="entry name" value="WD_REPEATS_2"/>
    <property type="match status" value="7"/>
</dbReference>
<dbReference type="PANTHER" id="PTHR19854:SF15">
    <property type="entry name" value="TRANSDUCIN BETA-LIKE PROTEIN 3"/>
    <property type="match status" value="1"/>
</dbReference>
<feature type="domain" description="U3 small nucleolar RNA-associated protein 13 C-terminal" evidence="7">
    <location>
        <begin position="879"/>
        <end position="1018"/>
    </location>
</feature>
<dbReference type="PANTHER" id="PTHR19854">
    <property type="entry name" value="TRANSDUCIN BETA-LIKE 3"/>
    <property type="match status" value="1"/>
</dbReference>
<comment type="subcellular location">
    <subcellularLocation>
        <location evidence="1">Nucleus</location>
        <location evidence="1">Nucleolus</location>
    </subcellularLocation>
</comment>
<dbReference type="CDD" id="cd00200">
    <property type="entry name" value="WD40"/>
    <property type="match status" value="1"/>
</dbReference>
<evidence type="ECO:0000256" key="4">
    <source>
        <dbReference type="ARBA" id="ARBA00023242"/>
    </source>
</evidence>
<feature type="repeat" description="WD" evidence="5">
    <location>
        <begin position="700"/>
        <end position="731"/>
    </location>
</feature>
<protein>
    <recommendedName>
        <fullName evidence="7">U3 small nucleolar RNA-associated protein 13 C-terminal domain-containing protein</fullName>
    </recommendedName>
</protein>
<keyword evidence="4" id="KW-0539">Nucleus</keyword>
<proteinExistence type="predicted"/>
<dbReference type="InterPro" id="IPR015943">
    <property type="entry name" value="WD40/YVTN_repeat-like_dom_sf"/>
</dbReference>
<keyword evidence="3" id="KW-0677">Repeat</keyword>
<dbReference type="SUPFAM" id="SSF50978">
    <property type="entry name" value="WD40 repeat-like"/>
    <property type="match status" value="2"/>
</dbReference>
<feature type="region of interest" description="Disordered" evidence="6">
    <location>
        <begin position="1"/>
        <end position="37"/>
    </location>
</feature>
<feature type="compositionally biased region" description="Basic and acidic residues" evidence="6">
    <location>
        <begin position="339"/>
        <end position="349"/>
    </location>
</feature>
<dbReference type="Pfam" id="PF08625">
    <property type="entry name" value="Utp13"/>
    <property type="match status" value="1"/>
</dbReference>
<dbReference type="InterPro" id="IPR020472">
    <property type="entry name" value="WD40_PAC1"/>
</dbReference>
<dbReference type="GO" id="GO:0030686">
    <property type="term" value="C:90S preribosome"/>
    <property type="evidence" value="ECO:0007669"/>
    <property type="project" value="TreeGrafter"/>
</dbReference>
<accession>A0A7S4SA35</accession>
<feature type="repeat" description="WD" evidence="5">
    <location>
        <begin position="784"/>
        <end position="825"/>
    </location>
</feature>
<evidence type="ECO:0000256" key="6">
    <source>
        <dbReference type="SAM" id="MobiDB-lite"/>
    </source>
</evidence>
<name>A0A7S4SA35_9STRA</name>
<evidence type="ECO:0000256" key="2">
    <source>
        <dbReference type="ARBA" id="ARBA00022574"/>
    </source>
</evidence>
<evidence type="ECO:0000256" key="3">
    <source>
        <dbReference type="ARBA" id="ARBA00022737"/>
    </source>
</evidence>
<reference evidence="8" key="1">
    <citation type="submission" date="2021-01" db="EMBL/GenBank/DDBJ databases">
        <authorList>
            <person name="Corre E."/>
            <person name="Pelletier E."/>
            <person name="Niang G."/>
            <person name="Scheremetjew M."/>
            <person name="Finn R."/>
            <person name="Kale V."/>
            <person name="Holt S."/>
            <person name="Cochrane G."/>
            <person name="Meng A."/>
            <person name="Brown T."/>
            <person name="Cohen L."/>
        </authorList>
    </citation>
    <scope>NUCLEOTIDE SEQUENCE</scope>
    <source>
        <strain evidence="8">GSO104</strain>
    </source>
</reference>
<keyword evidence="2 5" id="KW-0853">WD repeat</keyword>
<gene>
    <name evidence="8" type="ORF">DBRI00130_LOCUS31894</name>
</gene>
<feature type="compositionally biased region" description="Low complexity" evidence="6">
    <location>
        <begin position="1075"/>
        <end position="1087"/>
    </location>
</feature>
<dbReference type="GO" id="GO:0034511">
    <property type="term" value="F:U3 snoRNA binding"/>
    <property type="evidence" value="ECO:0007669"/>
    <property type="project" value="TreeGrafter"/>
</dbReference>
<dbReference type="GO" id="GO:0032040">
    <property type="term" value="C:small-subunit processome"/>
    <property type="evidence" value="ECO:0007669"/>
    <property type="project" value="InterPro"/>
</dbReference>
<dbReference type="GO" id="GO:0000480">
    <property type="term" value="P:endonucleolytic cleavage in 5'-ETS of tricistronic rRNA transcript (SSU-rRNA, 5.8S rRNA, LSU-rRNA)"/>
    <property type="evidence" value="ECO:0007669"/>
    <property type="project" value="TreeGrafter"/>
</dbReference>
<dbReference type="SMART" id="SM00320">
    <property type="entry name" value="WD40"/>
    <property type="match status" value="12"/>
</dbReference>
<feature type="repeat" description="WD" evidence="5">
    <location>
        <begin position="742"/>
        <end position="783"/>
    </location>
</feature>
<dbReference type="PROSITE" id="PS50294">
    <property type="entry name" value="WD_REPEATS_REGION"/>
    <property type="match status" value="6"/>
</dbReference>
<dbReference type="GO" id="GO:0000472">
    <property type="term" value="P:endonucleolytic cleavage to generate mature 5'-end of SSU-rRNA from (SSU-rRNA, 5.8S rRNA, LSU-rRNA)"/>
    <property type="evidence" value="ECO:0007669"/>
    <property type="project" value="TreeGrafter"/>
</dbReference>
<feature type="repeat" description="WD" evidence="5">
    <location>
        <begin position="826"/>
        <end position="867"/>
    </location>
</feature>
<evidence type="ECO:0000259" key="7">
    <source>
        <dbReference type="Pfam" id="PF08625"/>
    </source>
</evidence>
<dbReference type="PRINTS" id="PR00320">
    <property type="entry name" value="GPROTEINBRPT"/>
</dbReference>
<feature type="compositionally biased region" description="Basic residues" evidence="6">
    <location>
        <begin position="350"/>
        <end position="363"/>
    </location>
</feature>
<feature type="repeat" description="WD" evidence="5">
    <location>
        <begin position="303"/>
        <end position="345"/>
    </location>
</feature>
<feature type="region of interest" description="Disordered" evidence="6">
    <location>
        <begin position="73"/>
        <end position="100"/>
    </location>
</feature>
<feature type="repeat" description="WD" evidence="5">
    <location>
        <begin position="207"/>
        <end position="248"/>
    </location>
</feature>
<evidence type="ECO:0000313" key="8">
    <source>
        <dbReference type="EMBL" id="CAE4639422.1"/>
    </source>
</evidence>
<feature type="compositionally biased region" description="Polar residues" evidence="6">
    <location>
        <begin position="1058"/>
        <end position="1067"/>
    </location>
</feature>
<dbReference type="AlphaFoldDB" id="A0A7S4SA35"/>
<feature type="compositionally biased region" description="Acidic residues" evidence="6">
    <location>
        <begin position="1088"/>
        <end position="1106"/>
    </location>
</feature>
<dbReference type="EMBL" id="HBNS01040973">
    <property type="protein sequence ID" value="CAE4639422.1"/>
    <property type="molecule type" value="Transcribed_RNA"/>
</dbReference>
<dbReference type="InterPro" id="IPR013934">
    <property type="entry name" value="Utp13_C"/>
</dbReference>
<organism evidence="8">
    <name type="scientific">Ditylum brightwellii</name>
    <dbReference type="NCBI Taxonomy" id="49249"/>
    <lineage>
        <taxon>Eukaryota</taxon>
        <taxon>Sar</taxon>
        <taxon>Stramenopiles</taxon>
        <taxon>Ochrophyta</taxon>
        <taxon>Bacillariophyta</taxon>
        <taxon>Mediophyceae</taxon>
        <taxon>Lithodesmiophycidae</taxon>
        <taxon>Lithodesmiales</taxon>
        <taxon>Lithodesmiaceae</taxon>
        <taxon>Ditylum</taxon>
    </lineage>
</organism>
<feature type="repeat" description="WD" evidence="5">
    <location>
        <begin position="581"/>
        <end position="622"/>
    </location>
</feature>
<dbReference type="Pfam" id="PF00400">
    <property type="entry name" value="WD40"/>
    <property type="match status" value="7"/>
</dbReference>
<dbReference type="InterPro" id="IPR036322">
    <property type="entry name" value="WD40_repeat_dom_sf"/>
</dbReference>
<feature type="region of interest" description="Disordered" evidence="6">
    <location>
        <begin position="1058"/>
        <end position="1106"/>
    </location>
</feature>
<sequence length="1106" mass="121210">MAIVHEYVPDDDDGNDIVATAPDLSQEDEFNKNNMSAPTLSKSWKVQSSHVPSYAGGKIILCRGKGARHIYGLKSDDDEGRNINDDDDDDNEKRNEKPKEDLTPFLLAQCGGDLSFIDALRGTKARTVRNGCQSVDMDGDDDNVDDDDDENLDKDAITCFALAPNDVDLITCTQSSILRQYDLSGSAESYGGEERTGPCKVKRVLGRSGHDLPVTVMSFHRSGVFFATGSVEGSVRVWDLRGGYITHSFRPGISARGGASAVTALEWCPDTENLHLAVGREDGTVRVHDLRTEEKGGDAMVGMHDHVSAVTCMAWAGKRHEWFVTAGRDAVINTWSIHEEEASREGETPKKKKKKKTEKGKETKRKIVYKRIRTLPIYEQIEGMCLLQNYHMSHPSVEQHDVVLATAGSKGVVRLWKAKRIEADNPDQRPTLSNLTCIGEQLPKTAFGEERGGYMSLLLTSHRHRLGQRDAKDNGGIPSSTEELIAVDAEHNISFLPLIGMNKISADDKESLDVDRTIIGHNDEILDLRILPTPIARDSNNESIDTNQDESVACRPQKIAVATNSAQVRLFEVGSYSCEVLDGHTDTVLALDVSPCGRYLATCGKDKTMRLWHLGTNQCVAVATGHTEAIGATSLSRKVVRYEVGGKAAKNGGGAFIVTASKDRTMKRWSFPGSIELNKHAETELASGKEPLALSVIGSARAHEKDINIVSIAPNDSLIATGSQDKTVKLWRSKDLTLQVTLKGHKRGVWDCQFSPYDRVLASSSGDRTVKLWSLGDYSCVRTFQGHAASALRVRFLSGGLQLLSSGADGLVKLWTIRTNECETTIDGHTDKVWALDLAQDGKTLVSGGADSRIVVWQDSTKEEEDAKRDAEEQNILMEQQLSNHLRHKEYKQALEIALELDKPRQALKVFTALVENDVTNGNDGLTSLQSHAKAWPINRTAQVLRYCRDWNTRARNSHIALLIIKAIVSSIPVHKLASADGIPEILAGITPYAERHFERIDKLYASSYLIDFTLLSMGSLSINHDEDFRAWEAKTKLILPQKSTDSKLNLTGTAVSGGKSQIASTNDTDDEVLTIGESDTSSTGSDIESDSDSESGDEADSSSSS</sequence>
<evidence type="ECO:0000256" key="5">
    <source>
        <dbReference type="PROSITE-ProRule" id="PRU00221"/>
    </source>
</evidence>
<dbReference type="Gene3D" id="2.130.10.10">
    <property type="entry name" value="YVTN repeat-like/Quinoprotein amine dehydrogenase"/>
    <property type="match status" value="3"/>
</dbReference>